<dbReference type="AlphaFoldDB" id="A0A7X2N2V5"/>
<feature type="transmembrane region" description="Helical" evidence="1">
    <location>
        <begin position="124"/>
        <end position="148"/>
    </location>
</feature>
<keyword evidence="3" id="KW-1185">Reference proteome</keyword>
<keyword evidence="1" id="KW-1133">Transmembrane helix</keyword>
<evidence type="ECO:0000313" key="3">
    <source>
        <dbReference type="Proteomes" id="UP000470082"/>
    </source>
</evidence>
<dbReference type="EMBL" id="VUMM01000007">
    <property type="protein sequence ID" value="MSS01426.1"/>
    <property type="molecule type" value="Genomic_DNA"/>
</dbReference>
<accession>A0A7X2N2V5</accession>
<dbReference type="InterPro" id="IPR024529">
    <property type="entry name" value="ECF_trnsprt_substrate-spec"/>
</dbReference>
<protein>
    <submittedName>
        <fullName evidence="2">ECF transporter S component</fullName>
    </submittedName>
</protein>
<evidence type="ECO:0000256" key="1">
    <source>
        <dbReference type="SAM" id="Phobius"/>
    </source>
</evidence>
<feature type="transmembrane region" description="Helical" evidence="1">
    <location>
        <begin position="168"/>
        <end position="192"/>
    </location>
</feature>
<proteinExistence type="predicted"/>
<feature type="transmembrane region" description="Helical" evidence="1">
    <location>
        <begin position="46"/>
        <end position="70"/>
    </location>
</feature>
<dbReference type="Gene3D" id="1.10.1760.20">
    <property type="match status" value="1"/>
</dbReference>
<sequence>MKQSNSTVKYMTQLALLIAVQIVMKLIGLGMVPVGPLKMSFLTVPVAIGAIVLGPLTGAILGGVFGLISFYDALTGASVMTGTFLSISPVHTFILCVVTRALMGWLTGLIASGLQKVMKNNFHYFISALAAPLLNTVLFMGYICLAFYHTDYVQSLCTALGATNPIMFIILLVGVQGLIEAIACSLVGGACAKGIDVVIKK</sequence>
<reference evidence="2 3" key="1">
    <citation type="submission" date="2019-08" db="EMBL/GenBank/DDBJ databases">
        <title>In-depth cultivation of the pig gut microbiome towards novel bacterial diversity and tailored functional studies.</title>
        <authorList>
            <person name="Wylensek D."/>
            <person name="Hitch T.C.A."/>
            <person name="Clavel T."/>
        </authorList>
    </citation>
    <scope>NUCLEOTIDE SEQUENCE [LARGE SCALE GENOMIC DNA]</scope>
    <source>
        <strain evidence="2 3">LKV-178-WT-2G</strain>
    </source>
</reference>
<evidence type="ECO:0000313" key="2">
    <source>
        <dbReference type="EMBL" id="MSS01426.1"/>
    </source>
</evidence>
<feature type="transmembrane region" description="Helical" evidence="1">
    <location>
        <begin position="12"/>
        <end position="34"/>
    </location>
</feature>
<organism evidence="2 3">
    <name type="scientific">Floccifex porci</name>
    <dbReference type="NCBI Taxonomy" id="2606629"/>
    <lineage>
        <taxon>Bacteria</taxon>
        <taxon>Bacillati</taxon>
        <taxon>Bacillota</taxon>
        <taxon>Erysipelotrichia</taxon>
        <taxon>Erysipelotrichales</taxon>
        <taxon>Erysipelotrichaceae</taxon>
        <taxon>Floccifex</taxon>
    </lineage>
</organism>
<feature type="transmembrane region" description="Helical" evidence="1">
    <location>
        <begin position="90"/>
        <end position="112"/>
    </location>
</feature>
<dbReference type="Proteomes" id="UP000470082">
    <property type="component" value="Unassembled WGS sequence"/>
</dbReference>
<gene>
    <name evidence="2" type="ORF">FYJ50_04805</name>
</gene>
<dbReference type="RefSeq" id="WP_154459963.1">
    <property type="nucleotide sequence ID" value="NZ_VUMM01000007.1"/>
</dbReference>
<name>A0A7X2N2V5_9FIRM</name>
<keyword evidence="1" id="KW-0812">Transmembrane</keyword>
<keyword evidence="1" id="KW-0472">Membrane</keyword>
<dbReference type="GO" id="GO:0022857">
    <property type="term" value="F:transmembrane transporter activity"/>
    <property type="evidence" value="ECO:0007669"/>
    <property type="project" value="InterPro"/>
</dbReference>
<dbReference type="Pfam" id="PF12822">
    <property type="entry name" value="ECF_trnsprt"/>
    <property type="match status" value="1"/>
</dbReference>
<comment type="caution">
    <text evidence="2">The sequence shown here is derived from an EMBL/GenBank/DDBJ whole genome shotgun (WGS) entry which is preliminary data.</text>
</comment>